<keyword evidence="13" id="KW-1185">Reference proteome</keyword>
<dbReference type="InterPro" id="IPR035979">
    <property type="entry name" value="RBD_domain_sf"/>
</dbReference>
<evidence type="ECO:0000256" key="10">
    <source>
        <dbReference type="SAM" id="MobiDB-lite"/>
    </source>
</evidence>
<evidence type="ECO:0000256" key="7">
    <source>
        <dbReference type="PROSITE-ProRule" id="PRU00723"/>
    </source>
</evidence>
<dbReference type="PANTHER" id="PTHR45904">
    <property type="entry name" value="TRNA (URACIL-5-)-METHYLTRANSFERASE"/>
    <property type="match status" value="1"/>
</dbReference>
<evidence type="ECO:0000259" key="11">
    <source>
        <dbReference type="PROSITE" id="PS50103"/>
    </source>
</evidence>
<feature type="zinc finger region" description="C3H1-type" evidence="7">
    <location>
        <begin position="61"/>
        <end position="90"/>
    </location>
</feature>
<evidence type="ECO:0000256" key="4">
    <source>
        <dbReference type="ARBA" id="ARBA00022723"/>
    </source>
</evidence>
<feature type="active site" evidence="9">
    <location>
        <position position="758"/>
    </location>
</feature>
<keyword evidence="4 7" id="KW-0479">Metal-binding</keyword>
<dbReference type="InterPro" id="IPR025714">
    <property type="entry name" value="Methyltranfer_dom"/>
</dbReference>
<dbReference type="Pfam" id="PF05958">
    <property type="entry name" value="tRNA_U5-meth_tr"/>
    <property type="match status" value="1"/>
</dbReference>
<dbReference type="GO" id="GO:0008270">
    <property type="term" value="F:zinc ion binding"/>
    <property type="evidence" value="ECO:0007669"/>
    <property type="project" value="UniProtKB-KW"/>
</dbReference>
<dbReference type="Gene3D" id="4.10.1000.10">
    <property type="entry name" value="Zinc finger, CCCH-type"/>
    <property type="match status" value="1"/>
</dbReference>
<feature type="binding site" evidence="8">
    <location>
        <position position="591"/>
    </location>
    <ligand>
        <name>S-adenosyl-L-methionine</name>
        <dbReference type="ChEBI" id="CHEBI:59789"/>
    </ligand>
</feature>
<proteinExistence type="inferred from homology"/>
<dbReference type="PANTHER" id="PTHR45904:SF2">
    <property type="entry name" value="TRNA (URACIL-5-)-METHYLTRANSFERASE HOMOLOG A"/>
    <property type="match status" value="1"/>
</dbReference>
<dbReference type="InterPro" id="IPR012677">
    <property type="entry name" value="Nucleotide-bd_a/b_plait_sf"/>
</dbReference>
<accession>A0AAW1XWG9</accession>
<dbReference type="GO" id="GO:0003723">
    <property type="term" value="F:RNA binding"/>
    <property type="evidence" value="ECO:0007669"/>
    <property type="project" value="InterPro"/>
</dbReference>
<comment type="caution">
    <text evidence="8">Lacks conserved residue(s) required for the propagation of feature annotation.</text>
</comment>
<name>A0AAW1XWG9_RUBAR</name>
<feature type="binding site" evidence="8">
    <location>
        <position position="541"/>
    </location>
    <ligand>
        <name>S-adenosyl-L-methionine</name>
        <dbReference type="ChEBI" id="CHEBI:59789"/>
    </ligand>
</feature>
<dbReference type="InterPro" id="IPR010280">
    <property type="entry name" value="U5_MeTrfase_fam"/>
</dbReference>
<dbReference type="GO" id="GO:0008173">
    <property type="term" value="F:RNA methyltransferase activity"/>
    <property type="evidence" value="ECO:0007669"/>
    <property type="project" value="InterPro"/>
</dbReference>
<evidence type="ECO:0000256" key="9">
    <source>
        <dbReference type="PROSITE-ProRule" id="PRU10015"/>
    </source>
</evidence>
<dbReference type="SUPFAM" id="SSF54928">
    <property type="entry name" value="RNA-binding domain, RBD"/>
    <property type="match status" value="1"/>
</dbReference>
<keyword evidence="1 8" id="KW-0489">Methyltransferase</keyword>
<dbReference type="SUPFAM" id="SSF90229">
    <property type="entry name" value="CCCH zinc finger"/>
    <property type="match status" value="1"/>
</dbReference>
<feature type="compositionally biased region" description="Low complexity" evidence="10">
    <location>
        <begin position="28"/>
        <end position="37"/>
    </location>
</feature>
<evidence type="ECO:0000256" key="3">
    <source>
        <dbReference type="ARBA" id="ARBA00022691"/>
    </source>
</evidence>
<dbReference type="Proteomes" id="UP001457282">
    <property type="component" value="Unassembled WGS sequence"/>
</dbReference>
<feature type="region of interest" description="Disordered" evidence="10">
    <location>
        <begin position="678"/>
        <end position="716"/>
    </location>
</feature>
<dbReference type="GO" id="GO:0006396">
    <property type="term" value="P:RNA processing"/>
    <property type="evidence" value="ECO:0007669"/>
    <property type="project" value="InterPro"/>
</dbReference>
<evidence type="ECO:0000256" key="5">
    <source>
        <dbReference type="ARBA" id="ARBA00022771"/>
    </source>
</evidence>
<dbReference type="Gene3D" id="3.40.50.150">
    <property type="entry name" value="Vaccinia Virus protein VP39"/>
    <property type="match status" value="1"/>
</dbReference>
<comment type="caution">
    <text evidence="12">The sequence shown here is derived from an EMBL/GenBank/DDBJ whole genome shotgun (WGS) entry which is preliminary data.</text>
</comment>
<dbReference type="SUPFAM" id="SSF53335">
    <property type="entry name" value="S-adenosyl-L-methionine-dependent methyltransferases"/>
    <property type="match status" value="1"/>
</dbReference>
<feature type="binding site" evidence="8">
    <location>
        <position position="730"/>
    </location>
    <ligand>
        <name>S-adenosyl-L-methionine</name>
        <dbReference type="ChEBI" id="CHEBI:59789"/>
    </ligand>
</feature>
<feature type="region of interest" description="Disordered" evidence="10">
    <location>
        <begin position="93"/>
        <end position="118"/>
    </location>
</feature>
<feature type="compositionally biased region" description="Basic and acidic residues" evidence="10">
    <location>
        <begin position="678"/>
        <end position="693"/>
    </location>
</feature>
<feature type="domain" description="C3H1-type" evidence="11">
    <location>
        <begin position="61"/>
        <end position="90"/>
    </location>
</feature>
<dbReference type="PROSITE" id="PS50103">
    <property type="entry name" value="ZF_C3H1"/>
    <property type="match status" value="1"/>
</dbReference>
<evidence type="ECO:0000256" key="8">
    <source>
        <dbReference type="PROSITE-ProRule" id="PRU01024"/>
    </source>
</evidence>
<dbReference type="InterPro" id="IPR029063">
    <property type="entry name" value="SAM-dependent_MTases_sf"/>
</dbReference>
<dbReference type="Pfam" id="PF13847">
    <property type="entry name" value="Methyltransf_31"/>
    <property type="match status" value="1"/>
</dbReference>
<dbReference type="InterPro" id="IPR000571">
    <property type="entry name" value="Znf_CCCH"/>
</dbReference>
<dbReference type="GO" id="GO:0032259">
    <property type="term" value="P:methylation"/>
    <property type="evidence" value="ECO:0007669"/>
    <property type="project" value="UniProtKB-KW"/>
</dbReference>
<keyword evidence="2 8" id="KW-0808">Transferase</keyword>
<keyword evidence="6 7" id="KW-0862">Zinc</keyword>
<organism evidence="12 13">
    <name type="scientific">Rubus argutus</name>
    <name type="common">Southern blackberry</name>
    <dbReference type="NCBI Taxonomy" id="59490"/>
    <lineage>
        <taxon>Eukaryota</taxon>
        <taxon>Viridiplantae</taxon>
        <taxon>Streptophyta</taxon>
        <taxon>Embryophyta</taxon>
        <taxon>Tracheophyta</taxon>
        <taxon>Spermatophyta</taxon>
        <taxon>Magnoliopsida</taxon>
        <taxon>eudicotyledons</taxon>
        <taxon>Gunneridae</taxon>
        <taxon>Pentapetalae</taxon>
        <taxon>rosids</taxon>
        <taxon>fabids</taxon>
        <taxon>Rosales</taxon>
        <taxon>Rosaceae</taxon>
        <taxon>Rosoideae</taxon>
        <taxon>Rosoideae incertae sedis</taxon>
        <taxon>Rubus</taxon>
    </lineage>
</organism>
<keyword evidence="3 8" id="KW-0949">S-adenosyl-L-methionine</keyword>
<feature type="compositionally biased region" description="Basic and acidic residues" evidence="10">
    <location>
        <begin position="701"/>
        <end position="716"/>
    </location>
</feature>
<dbReference type="InterPro" id="IPR030390">
    <property type="entry name" value="MeTrfase_TrmA_AS"/>
</dbReference>
<evidence type="ECO:0000256" key="1">
    <source>
        <dbReference type="ARBA" id="ARBA00022603"/>
    </source>
</evidence>
<comment type="similarity">
    <text evidence="8">Belongs to the class I-like SAM-binding methyltransferase superfamily. RNA M5U methyltransferase family.</text>
</comment>
<dbReference type="Gene3D" id="3.30.70.330">
    <property type="match status" value="1"/>
</dbReference>
<evidence type="ECO:0000313" key="13">
    <source>
        <dbReference type="Proteomes" id="UP001457282"/>
    </source>
</evidence>
<dbReference type="PROSITE" id="PS51687">
    <property type="entry name" value="SAM_MT_RNA_M5U"/>
    <property type="match status" value="1"/>
</dbReference>
<evidence type="ECO:0000256" key="2">
    <source>
        <dbReference type="ARBA" id="ARBA00022679"/>
    </source>
</evidence>
<dbReference type="InterPro" id="IPR045850">
    <property type="entry name" value="TRM2_met"/>
</dbReference>
<dbReference type="AlphaFoldDB" id="A0AAW1XWG9"/>
<dbReference type="CDD" id="cd02440">
    <property type="entry name" value="AdoMet_MTases"/>
    <property type="match status" value="1"/>
</dbReference>
<keyword evidence="5 7" id="KW-0863">Zinc-finger</keyword>
<evidence type="ECO:0000256" key="6">
    <source>
        <dbReference type="ARBA" id="ARBA00022833"/>
    </source>
</evidence>
<protein>
    <recommendedName>
        <fullName evidence="11">C3H1-type domain-containing protein</fullName>
    </recommendedName>
</protein>
<feature type="region of interest" description="Disordered" evidence="10">
    <location>
        <begin position="1"/>
        <end position="59"/>
    </location>
</feature>
<gene>
    <name evidence="12" type="ORF">M0R45_016827</name>
</gene>
<dbReference type="EMBL" id="JBEDUW010000003">
    <property type="protein sequence ID" value="KAK9940153.1"/>
    <property type="molecule type" value="Genomic_DNA"/>
</dbReference>
<dbReference type="PROSITE" id="PS01230">
    <property type="entry name" value="TRMA_1"/>
    <property type="match status" value="1"/>
</dbReference>
<dbReference type="InterPro" id="IPR036855">
    <property type="entry name" value="Znf_CCCH_sf"/>
</dbReference>
<sequence>MASTEIADPQSPLNGHDSTDQPQPPQDPETQAPQDDAVSGGKRKREEEGGDVKPAAGQHPLWKTSLCSFFRRQDASCGHGSGCRYAHSEAELRPRPDHTWDPTSERAKKAAKKSGEDKECAAWDDVMMTEALDDDEDGDGDGGDGFGSDPALSKCLVHLPRNWKSDKLKEFLSEQGIQYKSAKKKKGMVLGFMSFESAEQLETAVKALDGISIGNNNIKVADVLPRSFERKTKSAMGLPLVGENAEDPMVANGVEDGDGTKGRSARTVVTPLAHMPYADQLEHKKNSVMQILKRLSRSARKACPNGIPLPEWILKSREIGGLPCVLEGILASPVVNGYRNKCEFSVGQSLQGKTTVGFMLGNFREGVTAVEEPLDCPNVSPISCKYASIFQEFLQQSSLPVWNRFKNTGFWRQLTVREGRSGMVSDAENCEPNISEVMLMVQVSTAGFDDSLITSEFERLAQTFSAGATANSPSLPLTVLVIQDHQGISNAAPADAPLRSLCISKAENGSEIQATNNVAEPEIHDYISSLRFCISPTAFFQVNTLAAEKLYSLAGDWAELGPDTLLFDVCCGTGTIGLTLAHRVGMVVGIEMNASAVLDAQRNAEINGITNCRFICSKAEDVMRSLLEEYLTAPEKQDNDAIEGSDKAIVTDEEKIIVTDEEKIIVTDEVKAIVKEAEKPNPEESSSHEHENGKTACEGLESSKQELQKSSTENRKSPVQCYKNVVAIVDPPRSGLHPTVIKALRTHPGLRRLVYISCNPESLVANAIELCTPSPDKIEKNKNNRAWRNMSSAGLARHRAKSMPASEPFRPVKAMAVDLFPHTVHCELVMLLER</sequence>
<dbReference type="InterPro" id="IPR000504">
    <property type="entry name" value="RRM_dom"/>
</dbReference>
<reference evidence="12 13" key="1">
    <citation type="journal article" date="2023" name="G3 (Bethesda)">
        <title>A chromosome-length genome assembly and annotation of blackberry (Rubus argutus, cv. 'Hillquist').</title>
        <authorList>
            <person name="Bruna T."/>
            <person name="Aryal R."/>
            <person name="Dudchenko O."/>
            <person name="Sargent D.J."/>
            <person name="Mead D."/>
            <person name="Buti M."/>
            <person name="Cavallini A."/>
            <person name="Hytonen T."/>
            <person name="Andres J."/>
            <person name="Pham M."/>
            <person name="Weisz D."/>
            <person name="Mascagni F."/>
            <person name="Usai G."/>
            <person name="Natali L."/>
            <person name="Bassil N."/>
            <person name="Fernandez G.E."/>
            <person name="Lomsadze A."/>
            <person name="Armour M."/>
            <person name="Olukolu B."/>
            <person name="Poorten T."/>
            <person name="Britton C."/>
            <person name="Davik J."/>
            <person name="Ashrafi H."/>
            <person name="Aiden E.L."/>
            <person name="Borodovsky M."/>
            <person name="Worthington M."/>
        </authorList>
    </citation>
    <scope>NUCLEOTIDE SEQUENCE [LARGE SCALE GENOMIC DNA]</scope>
    <source>
        <strain evidence="12">PI 553951</strain>
    </source>
</reference>
<feature type="active site" description="Nucleophile" evidence="8">
    <location>
        <position position="758"/>
    </location>
</feature>
<dbReference type="Pfam" id="PF00076">
    <property type="entry name" value="RRM_1"/>
    <property type="match status" value="1"/>
</dbReference>
<evidence type="ECO:0000313" key="12">
    <source>
        <dbReference type="EMBL" id="KAK9940153.1"/>
    </source>
</evidence>